<protein>
    <recommendedName>
        <fullName evidence="2">DUF5681 domain-containing protein</fullName>
    </recommendedName>
</protein>
<dbReference type="InterPro" id="IPR043736">
    <property type="entry name" value="DUF5681"/>
</dbReference>
<feature type="region of interest" description="Disordered" evidence="1">
    <location>
        <begin position="91"/>
        <end position="112"/>
    </location>
</feature>
<feature type="region of interest" description="Disordered" evidence="1">
    <location>
        <begin position="1"/>
        <end position="41"/>
    </location>
</feature>
<sequence>MAKKVPEKKIDEQPTVQDSSRNEDGTFAKGHSGNPGGAVKRDWTWASLIIEAAEKEAANGDPKKKIIAEKLVAMAVKGDARAIDMMMDRTDGKPHQTIAQTTETKAEVRVIE</sequence>
<dbReference type="AlphaFoldDB" id="A0A0F9KYX5"/>
<reference evidence="3" key="1">
    <citation type="journal article" date="2015" name="Nature">
        <title>Complex archaea that bridge the gap between prokaryotes and eukaryotes.</title>
        <authorList>
            <person name="Spang A."/>
            <person name="Saw J.H."/>
            <person name="Jorgensen S.L."/>
            <person name="Zaremba-Niedzwiedzka K."/>
            <person name="Martijn J."/>
            <person name="Lind A.E."/>
            <person name="van Eijk R."/>
            <person name="Schleper C."/>
            <person name="Guy L."/>
            <person name="Ettema T.J."/>
        </authorList>
    </citation>
    <scope>NUCLEOTIDE SEQUENCE</scope>
</reference>
<gene>
    <name evidence="3" type="ORF">LCGC14_1268410</name>
</gene>
<evidence type="ECO:0000259" key="2">
    <source>
        <dbReference type="Pfam" id="PF18932"/>
    </source>
</evidence>
<dbReference type="Pfam" id="PF18932">
    <property type="entry name" value="DUF5681"/>
    <property type="match status" value="1"/>
</dbReference>
<feature type="domain" description="DUF5681" evidence="2">
    <location>
        <begin position="25"/>
        <end position="93"/>
    </location>
</feature>
<organism evidence="3">
    <name type="scientific">marine sediment metagenome</name>
    <dbReference type="NCBI Taxonomy" id="412755"/>
    <lineage>
        <taxon>unclassified sequences</taxon>
        <taxon>metagenomes</taxon>
        <taxon>ecological metagenomes</taxon>
    </lineage>
</organism>
<comment type="caution">
    <text evidence="3">The sequence shown here is derived from an EMBL/GenBank/DDBJ whole genome shotgun (WGS) entry which is preliminary data.</text>
</comment>
<proteinExistence type="predicted"/>
<evidence type="ECO:0000313" key="3">
    <source>
        <dbReference type="EMBL" id="KKM87484.1"/>
    </source>
</evidence>
<accession>A0A0F9KYX5</accession>
<feature type="compositionally biased region" description="Basic and acidic residues" evidence="1">
    <location>
        <begin position="1"/>
        <end position="12"/>
    </location>
</feature>
<dbReference type="EMBL" id="LAZR01007095">
    <property type="protein sequence ID" value="KKM87484.1"/>
    <property type="molecule type" value="Genomic_DNA"/>
</dbReference>
<evidence type="ECO:0000256" key="1">
    <source>
        <dbReference type="SAM" id="MobiDB-lite"/>
    </source>
</evidence>
<name>A0A0F9KYX5_9ZZZZ</name>